<protein>
    <submittedName>
        <fullName evidence="2">Zona pellucida-binding protein 2</fullName>
    </submittedName>
</protein>
<dbReference type="PROSITE" id="PS50835">
    <property type="entry name" value="IG_LIKE"/>
    <property type="match status" value="1"/>
</dbReference>
<evidence type="ECO:0000259" key="1">
    <source>
        <dbReference type="PROSITE" id="PS50835"/>
    </source>
</evidence>
<dbReference type="InterPro" id="IPR013783">
    <property type="entry name" value="Ig-like_fold"/>
</dbReference>
<dbReference type="GO" id="GO:0007339">
    <property type="term" value="P:binding of sperm to zona pellucida"/>
    <property type="evidence" value="ECO:0007669"/>
    <property type="project" value="InterPro"/>
</dbReference>
<dbReference type="GO" id="GO:0001675">
    <property type="term" value="P:acrosome assembly"/>
    <property type="evidence" value="ECO:0007669"/>
    <property type="project" value="TreeGrafter"/>
</dbReference>
<dbReference type="AlphaFoldDB" id="A0A093J7W2"/>
<dbReference type="Gene3D" id="2.60.40.10">
    <property type="entry name" value="Immunoglobulins"/>
    <property type="match status" value="1"/>
</dbReference>
<dbReference type="GO" id="GO:0001669">
    <property type="term" value="C:acrosomal vesicle"/>
    <property type="evidence" value="ECO:0007669"/>
    <property type="project" value="TreeGrafter"/>
</dbReference>
<dbReference type="InterPro" id="IPR010857">
    <property type="entry name" value="Sp38-bd"/>
</dbReference>
<dbReference type="Pfam" id="PF07354">
    <property type="entry name" value="Sp38"/>
    <property type="match status" value="1"/>
</dbReference>
<name>A0A093J7W2_EURHL</name>
<reference evidence="2 3" key="1">
    <citation type="submission" date="2014-04" db="EMBL/GenBank/DDBJ databases">
        <title>Genome evolution of avian class.</title>
        <authorList>
            <person name="Zhang G."/>
            <person name="Li C."/>
        </authorList>
    </citation>
    <scope>NUCLEOTIDE SEQUENCE [LARGE SCALE GENOMIC DNA]</scope>
    <source>
        <strain evidence="2">BGI_N326</strain>
    </source>
</reference>
<organism evidence="2 3">
    <name type="scientific">Eurypyga helias</name>
    <name type="common">Sunbittern</name>
    <name type="synonym">Ardea helias</name>
    <dbReference type="NCBI Taxonomy" id="54383"/>
    <lineage>
        <taxon>Eukaryota</taxon>
        <taxon>Metazoa</taxon>
        <taxon>Chordata</taxon>
        <taxon>Craniata</taxon>
        <taxon>Vertebrata</taxon>
        <taxon>Euteleostomi</taxon>
        <taxon>Archelosauria</taxon>
        <taxon>Archosauria</taxon>
        <taxon>Dinosauria</taxon>
        <taxon>Saurischia</taxon>
        <taxon>Theropoda</taxon>
        <taxon>Coelurosauria</taxon>
        <taxon>Aves</taxon>
        <taxon>Neognathae</taxon>
        <taxon>Neoaves</taxon>
        <taxon>Phaethontimorphae</taxon>
        <taxon>Eurypygiformes</taxon>
        <taxon>Eurypygidae</taxon>
        <taxon>Eurypyga</taxon>
    </lineage>
</organism>
<feature type="domain" description="Ig-like" evidence="1">
    <location>
        <begin position="23"/>
        <end position="111"/>
    </location>
</feature>
<dbReference type="GO" id="GO:0002199">
    <property type="term" value="C:zona pellucida receptor complex"/>
    <property type="evidence" value="ECO:0007669"/>
    <property type="project" value="TreeGrafter"/>
</dbReference>
<dbReference type="InterPro" id="IPR048806">
    <property type="entry name" value="ZPBP1/2_N"/>
</dbReference>
<proteinExistence type="predicted"/>
<gene>
    <name evidence="2" type="ORF">N326_12146</name>
</gene>
<dbReference type="EMBL" id="KK570354">
    <property type="protein sequence ID" value="KFW07044.1"/>
    <property type="molecule type" value="Genomic_DNA"/>
</dbReference>
<dbReference type="Proteomes" id="UP000054232">
    <property type="component" value="Unassembled WGS sequence"/>
</dbReference>
<dbReference type="PANTHER" id="PTHR15443">
    <property type="entry name" value="ZONA PELLUCIDA BINDING PROTEIN SP38"/>
    <property type="match status" value="1"/>
</dbReference>
<sequence length="218" mass="24940">VGILTLVLCSCSGQPTSLPWDLPAVSSWEHQGGLVFIHTESSLYALPCSPFEMEVAHPTYRWVQDKAAPTLFSVTKDGHLLFQHFQAGHSGKYSCTISYKKRGIPLSQTFHYIVFGYHMPGGLDTVLLFHSKLCDNEWTKRFLWTLQDKLSQLEMEQHCKLLLTATFCFPSLNKPSDEFIVQVQMEVSLFGPNWDEHCHSQDTETVTDCYRRTVRHNL</sequence>
<evidence type="ECO:0000313" key="2">
    <source>
        <dbReference type="EMBL" id="KFW07044.1"/>
    </source>
</evidence>
<dbReference type="GO" id="GO:0005576">
    <property type="term" value="C:extracellular region"/>
    <property type="evidence" value="ECO:0007669"/>
    <property type="project" value="InterPro"/>
</dbReference>
<accession>A0A093J7W2</accession>
<dbReference type="SUPFAM" id="SSF48726">
    <property type="entry name" value="Immunoglobulin"/>
    <property type="match status" value="1"/>
</dbReference>
<dbReference type="InterPro" id="IPR007110">
    <property type="entry name" value="Ig-like_dom"/>
</dbReference>
<keyword evidence="3" id="KW-1185">Reference proteome</keyword>
<feature type="non-terminal residue" evidence="2">
    <location>
        <position position="218"/>
    </location>
</feature>
<feature type="non-terminal residue" evidence="2">
    <location>
        <position position="1"/>
    </location>
</feature>
<dbReference type="PANTHER" id="PTHR15443:SF5">
    <property type="entry name" value="ZONA PELLUCIDA-BINDING PROTEIN 1"/>
    <property type="match status" value="1"/>
</dbReference>
<evidence type="ECO:0000313" key="3">
    <source>
        <dbReference type="Proteomes" id="UP000054232"/>
    </source>
</evidence>
<dbReference type="InterPro" id="IPR036179">
    <property type="entry name" value="Ig-like_dom_sf"/>
</dbReference>